<feature type="transmembrane region" description="Helical" evidence="1">
    <location>
        <begin position="308"/>
        <end position="327"/>
    </location>
</feature>
<gene>
    <name evidence="2" type="ORF">XthCFBP4691_16150</name>
</gene>
<feature type="transmembrane region" description="Helical" evidence="1">
    <location>
        <begin position="140"/>
        <end position="156"/>
    </location>
</feature>
<comment type="caution">
    <text evidence="2">The sequence shown here is derived from an EMBL/GenBank/DDBJ whole genome shotgun (WGS) entry which is preliminary data.</text>
</comment>
<keyword evidence="1" id="KW-1133">Transmembrane helix</keyword>
<accession>A0A2S6ZBV3</accession>
<feature type="transmembrane region" description="Helical" evidence="1">
    <location>
        <begin position="226"/>
        <end position="247"/>
    </location>
</feature>
<keyword evidence="3" id="KW-1185">Reference proteome</keyword>
<protein>
    <submittedName>
        <fullName evidence="2">Uncharacterized protein</fullName>
    </submittedName>
</protein>
<keyword evidence="1" id="KW-0812">Transmembrane</keyword>
<feature type="transmembrane region" description="Helical" evidence="1">
    <location>
        <begin position="192"/>
        <end position="220"/>
    </location>
</feature>
<evidence type="ECO:0000313" key="2">
    <source>
        <dbReference type="EMBL" id="PPT85544.1"/>
    </source>
</evidence>
<proteinExistence type="predicted"/>
<evidence type="ECO:0000313" key="3">
    <source>
        <dbReference type="Proteomes" id="UP000239898"/>
    </source>
</evidence>
<dbReference type="AlphaFoldDB" id="A0A2S6ZBV3"/>
<name>A0A2S6ZBV3_9XANT</name>
<feature type="transmembrane region" description="Helical" evidence="1">
    <location>
        <begin position="268"/>
        <end position="296"/>
    </location>
</feature>
<dbReference type="EMBL" id="MIGX01000103">
    <property type="protein sequence ID" value="PPT85544.1"/>
    <property type="molecule type" value="Genomic_DNA"/>
</dbReference>
<sequence length="450" mass="49495">MYICSAGAHMVRGIGSAPAFLGRSSQAKPAGAWWMFAFGAIVLTWLTLTWRIPLLLWDNIDLVPIYQAWEEGRLGSSDFWKVHDGSHLHSAAYAILLLTTRASGGQTWLDCLVSMALLGLCGAILLRMALRDFGARLHRGWLWVFVFLALYPGHLINLQWGWQVAVFVGLLGCIAPVYLLTAPRLTWGANLLAVILAVAGVFGFSTTLVAFPVAVGLIVLHRTSSAARRLGMCAPWLAALALLVALLHRGKAGAFVQKLEAGPFVGYVFNYLGGGVMHFSNEVAPVFAAIALGYALWVSVRMRLHPSLLPWLSLMAMGVGFAILTACGRATLFGAGHGFAIRYASFSIWFWIGWLGVMLVGFRDSRAWTLVRGLLLLFVAASIFNGLHLARKAMKIAEHSRQIAMQIREDYPHIDRAVLSEAYDWRAGVAEEQLRIWHAHGYAPFQDGRR</sequence>
<organism evidence="2 3">
    <name type="scientific">Xanthomonas theicola</name>
    <dbReference type="NCBI Taxonomy" id="56464"/>
    <lineage>
        <taxon>Bacteria</taxon>
        <taxon>Pseudomonadati</taxon>
        <taxon>Pseudomonadota</taxon>
        <taxon>Gammaproteobacteria</taxon>
        <taxon>Lysobacterales</taxon>
        <taxon>Lysobacteraceae</taxon>
        <taxon>Xanthomonas</taxon>
    </lineage>
</organism>
<dbReference type="Proteomes" id="UP000239898">
    <property type="component" value="Unassembled WGS sequence"/>
</dbReference>
<feature type="transmembrane region" description="Helical" evidence="1">
    <location>
        <begin position="107"/>
        <end position="128"/>
    </location>
</feature>
<reference evidence="2 3" key="1">
    <citation type="submission" date="2016-08" db="EMBL/GenBank/DDBJ databases">
        <title>Evolution of the type three secretion system and type three effector repertoires in Xanthomonas.</title>
        <authorList>
            <person name="Merda D."/>
            <person name="Briand M."/>
            <person name="Bosis E."/>
            <person name="Rousseau C."/>
            <person name="Portier P."/>
            <person name="Jacques M.-A."/>
            <person name="Fischer-Le Saux M."/>
        </authorList>
    </citation>
    <scope>NUCLEOTIDE SEQUENCE [LARGE SCALE GENOMIC DNA]</scope>
    <source>
        <strain evidence="2 3">CFBP 4691</strain>
    </source>
</reference>
<keyword evidence="1" id="KW-0472">Membrane</keyword>
<feature type="transmembrane region" description="Helical" evidence="1">
    <location>
        <begin position="367"/>
        <end position="387"/>
    </location>
</feature>
<feature type="transmembrane region" description="Helical" evidence="1">
    <location>
        <begin position="32"/>
        <end position="52"/>
    </location>
</feature>
<feature type="transmembrane region" description="Helical" evidence="1">
    <location>
        <begin position="339"/>
        <end position="361"/>
    </location>
</feature>
<evidence type="ECO:0000256" key="1">
    <source>
        <dbReference type="SAM" id="Phobius"/>
    </source>
</evidence>
<feature type="transmembrane region" description="Helical" evidence="1">
    <location>
        <begin position="162"/>
        <end position="180"/>
    </location>
</feature>